<evidence type="ECO:0000313" key="4">
    <source>
        <dbReference type="Proteomes" id="UP000236514"/>
    </source>
</evidence>
<dbReference type="GO" id="GO:0006281">
    <property type="term" value="P:DNA repair"/>
    <property type="evidence" value="ECO:0007669"/>
    <property type="project" value="TreeGrafter"/>
</dbReference>
<dbReference type="GO" id="GO:0005829">
    <property type="term" value="C:cytosol"/>
    <property type="evidence" value="ECO:0007669"/>
    <property type="project" value="TreeGrafter"/>
</dbReference>
<organism evidence="2 4">
    <name type="scientific">Limosilactobacillus fermentum</name>
    <name type="common">Lactobacillus fermentum</name>
    <dbReference type="NCBI Taxonomy" id="1613"/>
    <lineage>
        <taxon>Bacteria</taxon>
        <taxon>Bacillati</taxon>
        <taxon>Bacillota</taxon>
        <taxon>Bacilli</taxon>
        <taxon>Lactobacillales</taxon>
        <taxon>Lactobacillaceae</taxon>
        <taxon>Limosilactobacillus</taxon>
    </lineage>
</organism>
<evidence type="ECO:0000313" key="2">
    <source>
        <dbReference type="EMBL" id="PNV57299.1"/>
    </source>
</evidence>
<protein>
    <submittedName>
        <fullName evidence="2">HAD family hydrolase</fullName>
    </submittedName>
    <submittedName>
        <fullName evidence="1">HAD-superfamily hydrolase</fullName>
    </submittedName>
</protein>
<evidence type="ECO:0000313" key="3">
    <source>
        <dbReference type="Proteomes" id="UP000094714"/>
    </source>
</evidence>
<dbReference type="InterPro" id="IPR036412">
    <property type="entry name" value="HAD-like_sf"/>
</dbReference>
<dbReference type="InterPro" id="IPR006439">
    <property type="entry name" value="HAD-SF_hydro_IA"/>
</dbReference>
<dbReference type="SFLD" id="SFLDS00003">
    <property type="entry name" value="Haloacid_Dehalogenase"/>
    <property type="match status" value="1"/>
</dbReference>
<dbReference type="Proteomes" id="UP000236514">
    <property type="component" value="Unassembled WGS sequence"/>
</dbReference>
<proteinExistence type="predicted"/>
<dbReference type="NCBIfam" id="TIGR01549">
    <property type="entry name" value="HAD-SF-IA-v1"/>
    <property type="match status" value="1"/>
</dbReference>
<dbReference type="Pfam" id="PF13419">
    <property type="entry name" value="HAD_2"/>
    <property type="match status" value="1"/>
</dbReference>
<reference evidence="1 3" key="1">
    <citation type="submission" date="2016-09" db="EMBL/GenBank/DDBJ databases">
        <title>Genome Sequence of the Lactobacillus fermentum strain NCC2970 (CNCM I-5068).</title>
        <authorList>
            <person name="Barretto C."/>
            <person name="Ngom-Bru C."/>
            <person name="Genevaz A."/>
            <person name="Fournier C."/>
            <person name="Moine D."/>
            <person name="Kassam M."/>
            <person name="Iltis A."/>
            <person name="Sagory-Zalkind P."/>
            <person name="Faucherand G."/>
            <person name="Descombes P."/>
            <person name="Duboux S."/>
        </authorList>
    </citation>
    <scope>NUCLEOTIDE SEQUENCE [LARGE SCALE GENOMIC DNA]</scope>
    <source>
        <strain evidence="1 3">NCC2970</strain>
    </source>
</reference>
<dbReference type="Proteomes" id="UP000094714">
    <property type="component" value="Chromosome"/>
</dbReference>
<dbReference type="Gene3D" id="1.10.150.240">
    <property type="entry name" value="Putative phosphatase, domain 2"/>
    <property type="match status" value="1"/>
</dbReference>
<keyword evidence="2" id="KW-0378">Hydrolase</keyword>
<dbReference type="InterPro" id="IPR050155">
    <property type="entry name" value="HAD-like_hydrolase_sf"/>
</dbReference>
<dbReference type="SFLD" id="SFLDG01129">
    <property type="entry name" value="C1.5:_HAD__Beta-PGM__Phosphata"/>
    <property type="match status" value="1"/>
</dbReference>
<dbReference type="GeneID" id="83715923"/>
<dbReference type="InterPro" id="IPR023198">
    <property type="entry name" value="PGP-like_dom2"/>
</dbReference>
<dbReference type="InterPro" id="IPR041492">
    <property type="entry name" value="HAD_2"/>
</dbReference>
<dbReference type="SFLD" id="SFLDG01135">
    <property type="entry name" value="C1.5.6:_HAD__Beta-PGM__Phospha"/>
    <property type="match status" value="1"/>
</dbReference>
<dbReference type="InterPro" id="IPR023214">
    <property type="entry name" value="HAD_sf"/>
</dbReference>
<name>A0A0F4HHD8_LIMFE</name>
<dbReference type="GO" id="GO:0008967">
    <property type="term" value="F:phosphoglycolate phosphatase activity"/>
    <property type="evidence" value="ECO:0007669"/>
    <property type="project" value="TreeGrafter"/>
</dbReference>
<evidence type="ECO:0000313" key="1">
    <source>
        <dbReference type="EMBL" id="AOR74172.1"/>
    </source>
</evidence>
<reference evidence="2 4" key="2">
    <citation type="submission" date="2018-01" db="EMBL/GenBank/DDBJ databases">
        <title>Draft genome sequence of the feruloyl esterase-producing strain Lactobacillus fermentum CRL 1446, isolated from artisanal goat milk cheese.</title>
        <authorList>
            <person name="Abeijon Mukdsi M.C."/>
            <person name="Saavedra L."/>
            <person name="Gauffin Cano M.P."/>
            <person name="Hebert E.M."/>
            <person name="Medina R.B."/>
        </authorList>
    </citation>
    <scope>NUCLEOTIDE SEQUENCE [LARGE SCALE GENOMIC DNA]</scope>
    <source>
        <strain evidence="2 4">CRL 1446</strain>
    </source>
</reference>
<dbReference type="Gene3D" id="3.40.50.1000">
    <property type="entry name" value="HAD superfamily/HAD-like"/>
    <property type="match status" value="1"/>
</dbReference>
<dbReference type="PANTHER" id="PTHR43434">
    <property type="entry name" value="PHOSPHOGLYCOLATE PHOSPHATASE"/>
    <property type="match status" value="1"/>
</dbReference>
<sequence length="212" mass="23366">MKNFIFDVDGTLINTYEMYMPAMIDVLAKYGYTYSPEEAERMKHDLFGITGKDALVISQIPEDQHEAILADWFKLSYEREDRTTIFPGVEDTLAKLANRPGTSLAVATSKLGAEYQEHIAAKFAFAKNFKTAVTFDDVKHGKPAPDMIQVALKRLGNTDLSEAVYVGDTVNDLLAAHAAGIKFAAALYGSGDKDKLADADFMLTSPEQLLDL</sequence>
<dbReference type="EMBL" id="POTQ01000022">
    <property type="protein sequence ID" value="PNV57299.1"/>
    <property type="molecule type" value="Genomic_DNA"/>
</dbReference>
<dbReference type="RefSeq" id="WP_003681263.1">
    <property type="nucleotide sequence ID" value="NZ_BJLV01000011.1"/>
</dbReference>
<dbReference type="PATRIC" id="fig|1613.112.peg.740"/>
<dbReference type="NCBIfam" id="TIGR01509">
    <property type="entry name" value="HAD-SF-IA-v3"/>
    <property type="match status" value="1"/>
</dbReference>
<gene>
    <name evidence="2" type="ORF">C1Y38_08865</name>
    <name evidence="1" type="ORF">LACFE_CDS0706</name>
</gene>
<dbReference type="SUPFAM" id="SSF56784">
    <property type="entry name" value="HAD-like"/>
    <property type="match status" value="1"/>
</dbReference>
<dbReference type="EMBL" id="CP017151">
    <property type="protein sequence ID" value="AOR74172.1"/>
    <property type="molecule type" value="Genomic_DNA"/>
</dbReference>
<dbReference type="AlphaFoldDB" id="A0A0F4HHD8"/>
<dbReference type="PANTHER" id="PTHR43434:SF16">
    <property type="entry name" value="BLL8046 PROTEIN"/>
    <property type="match status" value="1"/>
</dbReference>
<accession>A0A0F4HHD8</accession>